<dbReference type="PANTHER" id="PTHR36445:SF1">
    <property type="entry name" value="GTP CYCLOHYDROLASE MPTA"/>
    <property type="match status" value="1"/>
</dbReference>
<keyword evidence="4" id="KW-1185">Reference proteome</keyword>
<name>A0ABP9LRE6_9GAMM</name>
<dbReference type="NCBIfam" id="NF010200">
    <property type="entry name" value="PRK13674.1-1"/>
    <property type="match status" value="1"/>
</dbReference>
<dbReference type="PANTHER" id="PTHR36445">
    <property type="entry name" value="GTP CYCLOHYDROLASE MPTA"/>
    <property type="match status" value="1"/>
</dbReference>
<keyword evidence="1 2" id="KW-0378">Hydrolase</keyword>
<evidence type="ECO:0000256" key="1">
    <source>
        <dbReference type="ARBA" id="ARBA00022801"/>
    </source>
</evidence>
<dbReference type="Pfam" id="PF02649">
    <property type="entry name" value="GCHY-1"/>
    <property type="match status" value="1"/>
</dbReference>
<dbReference type="EC" id="3.5.4.16" evidence="2"/>
<dbReference type="HAMAP" id="MF_01527_B">
    <property type="entry name" value="GTP_cyclohydrol_B"/>
    <property type="match status" value="1"/>
</dbReference>
<comment type="pathway">
    <text evidence="2">Cofactor biosynthesis; 7,8-dihydroneopterin triphosphate biosynthesis; 7,8-dihydroneopterin triphosphate from GTP: step 1/1.</text>
</comment>
<evidence type="ECO:0000313" key="3">
    <source>
        <dbReference type="EMBL" id="GAA5081415.1"/>
    </source>
</evidence>
<dbReference type="Gene3D" id="3.10.270.10">
    <property type="entry name" value="Urate Oxidase"/>
    <property type="match status" value="1"/>
</dbReference>
<gene>
    <name evidence="2 3" type="primary">folE2</name>
    <name evidence="3" type="ORF">GCM10025759_31710</name>
</gene>
<dbReference type="InterPro" id="IPR022838">
    <property type="entry name" value="GTP_cyclohydrolase_FolE2"/>
</dbReference>
<evidence type="ECO:0000256" key="2">
    <source>
        <dbReference type="HAMAP-Rule" id="MF_01527"/>
    </source>
</evidence>
<protein>
    <recommendedName>
        <fullName evidence="2">GTP cyclohydrolase FolE2</fullName>
        <ecNumber evidence="2">3.5.4.16</ecNumber>
    </recommendedName>
</protein>
<sequence>MAYAADGAAYRLDRLSDSLQLTVAGHARAPRGSGRYNGPACAPPRQPHLFAVTTTSTTPRRLPDVAFDAAAAARPLDWVGMSNIALPLRVATGDGEPITVAASVDVSVDLADANSRGIHMSRMYLQLQNAFASETVTPAGLRRVLQTLIEEQGGISTAARLVLRYEQLLLRPALASDNAGWKRYPVEIDATLREGHLHLALRFAVEYSSTCPASAALSRQLNAERFVEDFAAARPLSTAVVGEWLASERGLAATPHAQRSRADVRVELRPAFDELPLAALIDALEQALGTPVQTAVKREDEQAFARLNAENLMFCEDAARRVAAALSADPRIERFDAHVAHFESLHAHDAVARVSGQGRRD</sequence>
<accession>A0ABP9LRE6</accession>
<dbReference type="InterPro" id="IPR003801">
    <property type="entry name" value="GTP_cyclohydrolase_FolE2/MptA"/>
</dbReference>
<organism evidence="3 4">
    <name type="scientific">Lysobacter panacisoli</name>
    <dbReference type="NCBI Taxonomy" id="1255263"/>
    <lineage>
        <taxon>Bacteria</taxon>
        <taxon>Pseudomonadati</taxon>
        <taxon>Pseudomonadota</taxon>
        <taxon>Gammaproteobacteria</taxon>
        <taxon>Lysobacterales</taxon>
        <taxon>Lysobacteraceae</taxon>
        <taxon>Lysobacter</taxon>
    </lineage>
</organism>
<evidence type="ECO:0000313" key="4">
    <source>
        <dbReference type="Proteomes" id="UP001501083"/>
    </source>
</evidence>
<comment type="similarity">
    <text evidence="2">Belongs to the GTP cyclohydrolase IV family.</text>
</comment>
<proteinExistence type="inferred from homology"/>
<comment type="caution">
    <text evidence="3">The sequence shown here is derived from an EMBL/GenBank/DDBJ whole genome shotgun (WGS) entry which is preliminary data.</text>
</comment>
<dbReference type="EMBL" id="BAABKY010000005">
    <property type="protein sequence ID" value="GAA5081415.1"/>
    <property type="molecule type" value="Genomic_DNA"/>
</dbReference>
<reference evidence="4" key="1">
    <citation type="journal article" date="2019" name="Int. J. Syst. Evol. Microbiol.">
        <title>The Global Catalogue of Microorganisms (GCM) 10K type strain sequencing project: providing services to taxonomists for standard genome sequencing and annotation.</title>
        <authorList>
            <consortium name="The Broad Institute Genomics Platform"/>
            <consortium name="The Broad Institute Genome Sequencing Center for Infectious Disease"/>
            <person name="Wu L."/>
            <person name="Ma J."/>
        </authorList>
    </citation>
    <scope>NUCLEOTIDE SEQUENCE [LARGE SCALE GENOMIC DNA]</scope>
    <source>
        <strain evidence="4">JCM 19212</strain>
    </source>
</reference>
<comment type="catalytic activity">
    <reaction evidence="2">
        <text>GTP + H2O = 7,8-dihydroneopterin 3'-triphosphate + formate + H(+)</text>
        <dbReference type="Rhea" id="RHEA:17473"/>
        <dbReference type="ChEBI" id="CHEBI:15377"/>
        <dbReference type="ChEBI" id="CHEBI:15378"/>
        <dbReference type="ChEBI" id="CHEBI:15740"/>
        <dbReference type="ChEBI" id="CHEBI:37565"/>
        <dbReference type="ChEBI" id="CHEBI:58462"/>
        <dbReference type="EC" id="3.5.4.16"/>
    </reaction>
</comment>
<feature type="site" description="May be catalytically important" evidence="2">
    <location>
        <position position="211"/>
    </location>
</feature>
<comment type="function">
    <text evidence="2">Converts GTP to 7,8-dihydroneopterin triphosphate.</text>
</comment>
<dbReference type="Proteomes" id="UP001501083">
    <property type="component" value="Unassembled WGS sequence"/>
</dbReference>